<comment type="pathway">
    <text evidence="1">Cofactor biosynthesis; adenosylcobalamin biosynthesis.</text>
</comment>
<dbReference type="InterPro" id="IPR003723">
    <property type="entry name" value="Precorrin-6x_reduct"/>
</dbReference>
<dbReference type="NCBIfam" id="NF005970">
    <property type="entry name" value="PRK08057.1-4"/>
    <property type="match status" value="1"/>
</dbReference>
<dbReference type="GO" id="GO:0009236">
    <property type="term" value="P:cobalamin biosynthetic process"/>
    <property type="evidence" value="ECO:0007669"/>
    <property type="project" value="UniProtKB-UniPathway"/>
</dbReference>
<evidence type="ECO:0000256" key="1">
    <source>
        <dbReference type="ARBA" id="ARBA00004953"/>
    </source>
</evidence>
<gene>
    <name evidence="4" type="primary">cobK</name>
    <name evidence="4" type="ORF">HLUCCA11_08260</name>
</gene>
<keyword evidence="2" id="KW-0169">Cobalamin biosynthesis</keyword>
<organism evidence="4 5">
    <name type="scientific">Phormidesmis priestleyi Ana</name>
    <dbReference type="NCBI Taxonomy" id="1666911"/>
    <lineage>
        <taxon>Bacteria</taxon>
        <taxon>Bacillati</taxon>
        <taxon>Cyanobacteriota</taxon>
        <taxon>Cyanophyceae</taxon>
        <taxon>Leptolyngbyales</taxon>
        <taxon>Leptolyngbyaceae</taxon>
        <taxon>Phormidesmis</taxon>
    </lineage>
</organism>
<evidence type="ECO:0000313" key="5">
    <source>
        <dbReference type="Proteomes" id="UP000050465"/>
    </source>
</evidence>
<dbReference type="UniPathway" id="UPA00148"/>
<evidence type="ECO:0000313" key="4">
    <source>
        <dbReference type="EMBL" id="KPQ35878.1"/>
    </source>
</evidence>
<dbReference type="AlphaFoldDB" id="A0A0P7ZRA3"/>
<evidence type="ECO:0000256" key="3">
    <source>
        <dbReference type="ARBA" id="ARBA00023002"/>
    </source>
</evidence>
<dbReference type="STRING" id="1666911.HLUCCA11_08260"/>
<dbReference type="Pfam" id="PF02571">
    <property type="entry name" value="CbiJ"/>
    <property type="match status" value="1"/>
</dbReference>
<dbReference type="Proteomes" id="UP000050465">
    <property type="component" value="Unassembled WGS sequence"/>
</dbReference>
<proteinExistence type="predicted"/>
<reference evidence="4 5" key="1">
    <citation type="submission" date="2015-09" db="EMBL/GenBank/DDBJ databases">
        <title>Identification and resolution of microdiversity through metagenomic sequencing of parallel consortia.</title>
        <authorList>
            <person name="Nelson W.C."/>
            <person name="Romine M.F."/>
            <person name="Lindemann S.R."/>
        </authorList>
    </citation>
    <scope>NUCLEOTIDE SEQUENCE [LARGE SCALE GENOMIC DNA]</scope>
    <source>
        <strain evidence="4">Ana</strain>
    </source>
</reference>
<accession>A0A0P7ZRA3</accession>
<evidence type="ECO:0000256" key="2">
    <source>
        <dbReference type="ARBA" id="ARBA00022573"/>
    </source>
</evidence>
<dbReference type="EMBL" id="LJZR01000009">
    <property type="protein sequence ID" value="KPQ35878.1"/>
    <property type="molecule type" value="Genomic_DNA"/>
</dbReference>
<comment type="caution">
    <text evidence="4">The sequence shown here is derived from an EMBL/GenBank/DDBJ whole genome shotgun (WGS) entry which is preliminary data.</text>
</comment>
<dbReference type="GO" id="GO:0016994">
    <property type="term" value="F:precorrin-6A reductase activity"/>
    <property type="evidence" value="ECO:0007669"/>
    <property type="project" value="InterPro"/>
</dbReference>
<dbReference type="NCBIfam" id="TIGR00715">
    <property type="entry name" value="precor6x_red"/>
    <property type="match status" value="1"/>
</dbReference>
<dbReference type="PANTHER" id="PTHR36925">
    <property type="entry name" value="COBALT-PRECORRIN-6A REDUCTASE"/>
    <property type="match status" value="1"/>
</dbReference>
<name>A0A0P7ZRA3_9CYAN</name>
<protein>
    <submittedName>
        <fullName evidence="4">Precorrin-6A reductase CobK</fullName>
    </submittedName>
</protein>
<sequence>MALDSAAGTQIWLIGGTSESAQLAIALLEQKIPYLVTVTTESARRLYPPSANVQVGKMSPEQMSAFIQAQRIAGILDASHPFACEISQQAIALQTVPYLRYERAAVQPQVLESAQAKVTVVDSIEALLASPRLHHQRVLLTLGCRDLYRFSTLRQTTQLFARILPSIEAIAQARAAGFTPDEIVALKPPISAALEKALWQQWSISQVVAKSSGHPGGETVKRQVAAELGVELILLRRPPVNYPQQTSSEHEAIKFCRQTIEAL</sequence>
<dbReference type="PANTHER" id="PTHR36925:SF1">
    <property type="entry name" value="COBALT-PRECORRIN-6A REDUCTASE"/>
    <property type="match status" value="1"/>
</dbReference>
<dbReference type="PROSITE" id="PS51014">
    <property type="entry name" value="COBK_CBIJ"/>
    <property type="match status" value="1"/>
</dbReference>
<keyword evidence="3" id="KW-0560">Oxidoreductase</keyword>